<dbReference type="AlphaFoldDB" id="A0AAV4TRE2"/>
<protein>
    <submittedName>
        <fullName evidence="1">Uncharacterized protein</fullName>
    </submittedName>
</protein>
<comment type="caution">
    <text evidence="1">The sequence shown here is derived from an EMBL/GenBank/DDBJ whole genome shotgun (WGS) entry which is preliminary data.</text>
</comment>
<evidence type="ECO:0000313" key="2">
    <source>
        <dbReference type="Proteomes" id="UP001054945"/>
    </source>
</evidence>
<name>A0AAV4TRE2_CAEEX</name>
<keyword evidence="2" id="KW-1185">Reference proteome</keyword>
<dbReference type="Proteomes" id="UP001054945">
    <property type="component" value="Unassembled WGS sequence"/>
</dbReference>
<gene>
    <name evidence="1" type="ORF">CEXT_372641</name>
</gene>
<sequence length="102" mass="11898">MKSASRRMSVFAFIKLKGFVRVFCRGRLFNYRLYQRIDLSADGGVHGVPFHRKSYERTSVEGLFARLQESDNTKTCSIDSRIVTPQRLDHRRHKGMSGRFLD</sequence>
<proteinExistence type="predicted"/>
<accession>A0AAV4TRE2</accession>
<organism evidence="1 2">
    <name type="scientific">Caerostris extrusa</name>
    <name type="common">Bark spider</name>
    <name type="synonym">Caerostris bankana</name>
    <dbReference type="NCBI Taxonomy" id="172846"/>
    <lineage>
        <taxon>Eukaryota</taxon>
        <taxon>Metazoa</taxon>
        <taxon>Ecdysozoa</taxon>
        <taxon>Arthropoda</taxon>
        <taxon>Chelicerata</taxon>
        <taxon>Arachnida</taxon>
        <taxon>Araneae</taxon>
        <taxon>Araneomorphae</taxon>
        <taxon>Entelegynae</taxon>
        <taxon>Araneoidea</taxon>
        <taxon>Araneidae</taxon>
        <taxon>Caerostris</taxon>
    </lineage>
</organism>
<dbReference type="EMBL" id="BPLR01011799">
    <property type="protein sequence ID" value="GIY49118.1"/>
    <property type="molecule type" value="Genomic_DNA"/>
</dbReference>
<evidence type="ECO:0000313" key="1">
    <source>
        <dbReference type="EMBL" id="GIY49118.1"/>
    </source>
</evidence>
<reference evidence="1 2" key="1">
    <citation type="submission" date="2021-06" db="EMBL/GenBank/DDBJ databases">
        <title>Caerostris extrusa draft genome.</title>
        <authorList>
            <person name="Kono N."/>
            <person name="Arakawa K."/>
        </authorList>
    </citation>
    <scope>NUCLEOTIDE SEQUENCE [LARGE SCALE GENOMIC DNA]</scope>
</reference>